<proteinExistence type="predicted"/>
<name>A0A1I5TCQ3_9EURY</name>
<dbReference type="Proteomes" id="UP000183769">
    <property type="component" value="Unassembled WGS sequence"/>
</dbReference>
<keyword evidence="4" id="KW-1185">Reference proteome</keyword>
<gene>
    <name evidence="3" type="ORF">SAMN05216277_10913</name>
</gene>
<organism evidence="3 4">
    <name type="scientific">Halolamina pelagica</name>
    <dbReference type="NCBI Taxonomy" id="699431"/>
    <lineage>
        <taxon>Archaea</taxon>
        <taxon>Methanobacteriati</taxon>
        <taxon>Methanobacteriota</taxon>
        <taxon>Stenosarchaea group</taxon>
        <taxon>Halobacteria</taxon>
        <taxon>Halobacteriales</taxon>
        <taxon>Haloferacaceae</taxon>
    </lineage>
</organism>
<feature type="compositionally biased region" description="Polar residues" evidence="1">
    <location>
        <begin position="308"/>
        <end position="318"/>
    </location>
</feature>
<evidence type="ECO:0000313" key="4">
    <source>
        <dbReference type="Proteomes" id="UP000183769"/>
    </source>
</evidence>
<dbReference type="EMBL" id="FOXI01000009">
    <property type="protein sequence ID" value="SFP80812.1"/>
    <property type="molecule type" value="Genomic_DNA"/>
</dbReference>
<dbReference type="AlphaFoldDB" id="A0A1I5TCQ3"/>
<dbReference type="Pfam" id="PF26400">
    <property type="entry name" value="DUF8098"/>
    <property type="match status" value="1"/>
</dbReference>
<accession>A0A1I5TCQ3</accession>
<protein>
    <recommendedName>
        <fullName evidence="2">DUF8098 domain-containing protein</fullName>
    </recommendedName>
</protein>
<evidence type="ECO:0000259" key="2">
    <source>
        <dbReference type="Pfam" id="PF26400"/>
    </source>
</evidence>
<dbReference type="OrthoDB" id="231744at2157"/>
<feature type="region of interest" description="Disordered" evidence="1">
    <location>
        <begin position="291"/>
        <end position="318"/>
    </location>
</feature>
<dbReference type="RefSeq" id="WP_143076942.1">
    <property type="nucleotide sequence ID" value="NZ_FOXI01000009.1"/>
</dbReference>
<evidence type="ECO:0000313" key="3">
    <source>
        <dbReference type="EMBL" id="SFP80812.1"/>
    </source>
</evidence>
<reference evidence="4" key="1">
    <citation type="submission" date="2016-10" db="EMBL/GenBank/DDBJ databases">
        <authorList>
            <person name="Varghese N."/>
            <person name="Submissions S."/>
        </authorList>
    </citation>
    <scope>NUCLEOTIDE SEQUENCE [LARGE SCALE GENOMIC DNA]</scope>
    <source>
        <strain evidence="4">CGMCC 1.10329</strain>
    </source>
</reference>
<feature type="domain" description="DUF8098" evidence="2">
    <location>
        <begin position="2"/>
        <end position="293"/>
    </location>
</feature>
<dbReference type="InterPro" id="IPR058411">
    <property type="entry name" value="DUF8098"/>
</dbReference>
<feature type="compositionally biased region" description="Basic and acidic residues" evidence="1">
    <location>
        <begin position="292"/>
        <end position="307"/>
    </location>
</feature>
<evidence type="ECO:0000256" key="1">
    <source>
        <dbReference type="SAM" id="MobiDB-lite"/>
    </source>
</evidence>
<sequence length="337" mass="38481">MLTPGDEDDLLKDIEEGIQIAMDWEGYSSDSIDPIKVNKLAHFAIQDLGVPVTYGWYKYGPAPVFDTSTARIEATPESEIKASEESRLPDPGDELYSPEEYAYYFTRDCTHFDRILQTPTKEYLIEFYEDHAPSPYGSLYKQSVQVQVILDNIKEDNQWHAEAEDYSKSLSHELTELHRELLKVEALSEVFNTYSEYSKLLKRVIAEASDKNDLTPVQERFIKKVVNLFYSDVWKYAALLISKNTVHLSPGKNDDKLLNAIDGNLQTLRGDIDDEINSLRGQAVARNLYTEYSRDGPDDGPQREKCETTNQNVEPWTKATADSITTKLAVRTDEVDR</sequence>